<accession>A0AAU7PPC7</accession>
<reference evidence="1" key="1">
    <citation type="submission" date="2024-06" db="EMBL/GenBank/DDBJ databases">
        <title>Lacrimispora cavernae sp. nov., a novel anaerobe isolated from bat guano pile inside a cave.</title>
        <authorList>
            <person name="Miller S.L."/>
            <person name="Lu N."/>
            <person name="King J."/>
            <person name="Sankaranarayanan K."/>
            <person name="Lawson P.A."/>
        </authorList>
    </citation>
    <scope>NUCLEOTIDE SEQUENCE</scope>
    <source>
        <strain evidence="1">BS-2</strain>
    </source>
</reference>
<name>A0AAU7PPC7_9FIRM</name>
<organism evidence="1">
    <name type="scientific">Lacrimispora sp. BS-2</name>
    <dbReference type="NCBI Taxonomy" id="3151850"/>
    <lineage>
        <taxon>Bacteria</taxon>
        <taxon>Bacillati</taxon>
        <taxon>Bacillota</taxon>
        <taxon>Clostridia</taxon>
        <taxon>Lachnospirales</taxon>
        <taxon>Lachnospiraceae</taxon>
        <taxon>Lacrimispora</taxon>
    </lineage>
</organism>
<dbReference type="AlphaFoldDB" id="A0AAU7PPC7"/>
<sequence>MDRPNENFTAFLEAVDKRDKDFVVEINEYLTQNNCKCEIKSAKNGFIASYKLGTAKKVLATFVFRKAGMRLRIYPEHIKAYENFLNTLPEKMKNEIKKASVCKRLINPEECNPKCLMGYDFHLDGEQKELNP</sequence>
<gene>
    <name evidence="1" type="ORF">ABFV83_00125</name>
</gene>
<proteinExistence type="predicted"/>
<dbReference type="RefSeq" id="WP_349946751.1">
    <property type="nucleotide sequence ID" value="NZ_CP157940.1"/>
</dbReference>
<evidence type="ECO:0000313" key="1">
    <source>
        <dbReference type="EMBL" id="XBS54234.1"/>
    </source>
</evidence>
<protein>
    <submittedName>
        <fullName evidence="1">Uncharacterized protein</fullName>
    </submittedName>
</protein>
<dbReference type="EMBL" id="CP157940">
    <property type="protein sequence ID" value="XBS54234.1"/>
    <property type="molecule type" value="Genomic_DNA"/>
</dbReference>